<dbReference type="EMBL" id="CAFBQU010000023">
    <property type="protein sequence ID" value="CAB5065715.1"/>
    <property type="molecule type" value="Genomic_DNA"/>
</dbReference>
<evidence type="ECO:0000256" key="4">
    <source>
        <dbReference type="ARBA" id="ARBA00023015"/>
    </source>
</evidence>
<dbReference type="InterPro" id="IPR007159">
    <property type="entry name" value="SpoVT-AbrB_dom"/>
</dbReference>
<evidence type="ECO:0000256" key="5">
    <source>
        <dbReference type="ARBA" id="ARBA00023125"/>
    </source>
</evidence>
<dbReference type="PANTHER" id="PTHR34701:SF1">
    <property type="entry name" value="TRANSCRIPTIONAL REGULATOR MRAZ"/>
    <property type="match status" value="1"/>
</dbReference>
<protein>
    <recommendedName>
        <fullName evidence="1">Transcriptional regulator MraZ</fullName>
    </recommendedName>
</protein>
<evidence type="ECO:0000256" key="3">
    <source>
        <dbReference type="ARBA" id="ARBA00022737"/>
    </source>
</evidence>
<gene>
    <name evidence="8" type="ORF">UFOPK4098_00082</name>
    <name evidence="9" type="ORF">UFOPK4347_01000</name>
</gene>
<evidence type="ECO:0000313" key="8">
    <source>
        <dbReference type="EMBL" id="CAB5007121.1"/>
    </source>
</evidence>
<organism evidence="9">
    <name type="scientific">freshwater metagenome</name>
    <dbReference type="NCBI Taxonomy" id="449393"/>
    <lineage>
        <taxon>unclassified sequences</taxon>
        <taxon>metagenomes</taxon>
        <taxon>ecological metagenomes</taxon>
    </lineage>
</organism>
<dbReference type="GO" id="GO:0003700">
    <property type="term" value="F:DNA-binding transcription factor activity"/>
    <property type="evidence" value="ECO:0007669"/>
    <property type="project" value="InterPro"/>
</dbReference>
<dbReference type="PANTHER" id="PTHR34701">
    <property type="entry name" value="TRANSCRIPTIONAL REGULATOR MRAZ"/>
    <property type="match status" value="1"/>
</dbReference>
<sequence>MVIAGGRWCPLPSRVETGYQDGDHVFVGVHERQLDPKGRLALPAAFRPRLEPRCYLAFGQDMCVDVLSAEAFEAEAAEVLAKVRRGEMDRNQMRALASNMVEVSIDAQGRINIEEQLRAYAGLSLNSKVVVSGAFDRVEIWEPLRFGRINTKGTVQIAGADA</sequence>
<feature type="domain" description="SpoVT-AbrB" evidence="7">
    <location>
        <begin position="100"/>
        <end position="145"/>
    </location>
</feature>
<reference evidence="9" key="1">
    <citation type="submission" date="2020-05" db="EMBL/GenBank/DDBJ databases">
        <authorList>
            <person name="Chiriac C."/>
            <person name="Salcher M."/>
            <person name="Ghai R."/>
            <person name="Kavagutti S V."/>
        </authorList>
    </citation>
    <scope>NUCLEOTIDE SEQUENCE</scope>
</reference>
<dbReference type="CDD" id="cd16321">
    <property type="entry name" value="MraZ_C"/>
    <property type="match status" value="1"/>
</dbReference>
<keyword evidence="3" id="KW-0677">Repeat</keyword>
<evidence type="ECO:0000256" key="2">
    <source>
        <dbReference type="ARBA" id="ARBA00022490"/>
    </source>
</evidence>
<evidence type="ECO:0000259" key="7">
    <source>
        <dbReference type="PROSITE" id="PS51740"/>
    </source>
</evidence>
<dbReference type="SUPFAM" id="SSF89447">
    <property type="entry name" value="AbrB/MazE/MraZ-like"/>
    <property type="match status" value="1"/>
</dbReference>
<dbReference type="InterPro" id="IPR020603">
    <property type="entry name" value="MraZ_dom"/>
</dbReference>
<dbReference type="Gene3D" id="3.40.1550.20">
    <property type="entry name" value="Transcriptional regulator MraZ domain"/>
    <property type="match status" value="1"/>
</dbReference>
<dbReference type="InterPro" id="IPR037914">
    <property type="entry name" value="SpoVT-AbrB_sf"/>
</dbReference>
<proteinExistence type="inferred from homology"/>
<feature type="domain" description="SpoVT-AbrB" evidence="7">
    <location>
        <begin position="29"/>
        <end position="71"/>
    </location>
</feature>
<dbReference type="EMBL" id="CAFBPN010000001">
    <property type="protein sequence ID" value="CAB5007121.1"/>
    <property type="molecule type" value="Genomic_DNA"/>
</dbReference>
<evidence type="ECO:0000256" key="6">
    <source>
        <dbReference type="ARBA" id="ARBA00023163"/>
    </source>
</evidence>
<keyword evidence="4" id="KW-0805">Transcription regulation</keyword>
<dbReference type="InterPro" id="IPR035642">
    <property type="entry name" value="MraZ_N"/>
</dbReference>
<keyword evidence="2" id="KW-0963">Cytoplasm</keyword>
<dbReference type="HAMAP" id="MF_01008">
    <property type="entry name" value="MraZ"/>
    <property type="match status" value="1"/>
</dbReference>
<keyword evidence="5" id="KW-0238">DNA-binding</keyword>
<name>A0A6J7UIJ9_9ZZZZ</name>
<dbReference type="InterPro" id="IPR038619">
    <property type="entry name" value="MraZ_sf"/>
</dbReference>
<evidence type="ECO:0000256" key="1">
    <source>
        <dbReference type="ARBA" id="ARBA00013860"/>
    </source>
</evidence>
<evidence type="ECO:0000313" key="9">
    <source>
        <dbReference type="EMBL" id="CAB5065715.1"/>
    </source>
</evidence>
<dbReference type="GO" id="GO:2000143">
    <property type="term" value="P:negative regulation of DNA-templated transcription initiation"/>
    <property type="evidence" value="ECO:0007669"/>
    <property type="project" value="TreeGrafter"/>
</dbReference>
<dbReference type="PROSITE" id="PS51740">
    <property type="entry name" value="SPOVT_ABRB"/>
    <property type="match status" value="2"/>
</dbReference>
<dbReference type="GO" id="GO:0000976">
    <property type="term" value="F:transcription cis-regulatory region binding"/>
    <property type="evidence" value="ECO:0007669"/>
    <property type="project" value="TreeGrafter"/>
</dbReference>
<keyword evidence="6" id="KW-0804">Transcription</keyword>
<dbReference type="InterPro" id="IPR035644">
    <property type="entry name" value="MraZ_C"/>
</dbReference>
<dbReference type="AlphaFoldDB" id="A0A6J7UIJ9"/>
<dbReference type="CDD" id="cd16320">
    <property type="entry name" value="MraZ_N"/>
    <property type="match status" value="1"/>
</dbReference>
<dbReference type="Pfam" id="PF02381">
    <property type="entry name" value="MraZ"/>
    <property type="match status" value="1"/>
</dbReference>
<dbReference type="InterPro" id="IPR003444">
    <property type="entry name" value="MraZ"/>
</dbReference>
<accession>A0A6J7UIJ9</accession>